<dbReference type="InterPro" id="IPR050105">
    <property type="entry name" value="MoCo_biosynth_MoaA/MoaC"/>
</dbReference>
<protein>
    <submittedName>
        <fullName evidence="9">Radical SAM protein</fullName>
    </submittedName>
</protein>
<comment type="caution">
    <text evidence="9">The sequence shown here is derived from an EMBL/GenBank/DDBJ whole genome shotgun (WGS) entry which is preliminary data.</text>
</comment>
<gene>
    <name evidence="9" type="ORF">E3J38_02080</name>
</gene>
<dbReference type="SFLD" id="SFLDS00029">
    <property type="entry name" value="Radical_SAM"/>
    <property type="match status" value="1"/>
</dbReference>
<dbReference type="Pfam" id="PF04055">
    <property type="entry name" value="Radical_SAM"/>
    <property type="match status" value="1"/>
</dbReference>
<evidence type="ECO:0000259" key="8">
    <source>
        <dbReference type="PROSITE" id="PS51918"/>
    </source>
</evidence>
<evidence type="ECO:0000256" key="2">
    <source>
        <dbReference type="ARBA" id="ARBA00022485"/>
    </source>
</evidence>
<dbReference type="PROSITE" id="PS01305">
    <property type="entry name" value="MOAA_NIFB_PQQE"/>
    <property type="match status" value="1"/>
</dbReference>
<name>A0A523XT72_UNCT6</name>
<sequence length="205" mass="23102">MVRLVDVFGRQIDYLRISITDRCNLSCRYCTPFEGACQIPHNEILTYEEILRVAEAAVLAGISKIRLTGGEPLLRKGMVDLCRMLANIEGLDTLTLTTNGVLLHELALPLVEAGVRRINISLDTLKPERFKKITGHDFLFRVLSGIKRSEEVGLYPIKINTVLMRGINEDEIEDLARLTLKKSYHVRFIELMPIESSSFGENGSL</sequence>
<dbReference type="Gene3D" id="3.20.20.70">
    <property type="entry name" value="Aldolase class I"/>
    <property type="match status" value="1"/>
</dbReference>
<evidence type="ECO:0000256" key="3">
    <source>
        <dbReference type="ARBA" id="ARBA00022691"/>
    </source>
</evidence>
<dbReference type="GO" id="GO:0051539">
    <property type="term" value="F:4 iron, 4 sulfur cluster binding"/>
    <property type="evidence" value="ECO:0007669"/>
    <property type="project" value="UniProtKB-KW"/>
</dbReference>
<evidence type="ECO:0000256" key="7">
    <source>
        <dbReference type="ARBA" id="ARBA00023150"/>
    </source>
</evidence>
<evidence type="ECO:0000256" key="5">
    <source>
        <dbReference type="ARBA" id="ARBA00023004"/>
    </source>
</evidence>
<accession>A0A523XT72</accession>
<dbReference type="InterPro" id="IPR006638">
    <property type="entry name" value="Elp3/MiaA/NifB-like_rSAM"/>
</dbReference>
<dbReference type="GO" id="GO:0061798">
    <property type="term" value="F:GTP 3',8'-cyclase activity"/>
    <property type="evidence" value="ECO:0007669"/>
    <property type="project" value="TreeGrafter"/>
</dbReference>
<dbReference type="SFLD" id="SFLDG01386">
    <property type="entry name" value="main_SPASM_domain-containing"/>
    <property type="match status" value="1"/>
</dbReference>
<dbReference type="GO" id="GO:0046872">
    <property type="term" value="F:metal ion binding"/>
    <property type="evidence" value="ECO:0007669"/>
    <property type="project" value="UniProtKB-KW"/>
</dbReference>
<dbReference type="InterPro" id="IPR058240">
    <property type="entry name" value="rSAM_sf"/>
</dbReference>
<organism evidence="9 10">
    <name type="scientific">candidate division TA06 bacterium</name>
    <dbReference type="NCBI Taxonomy" id="2250710"/>
    <lineage>
        <taxon>Bacteria</taxon>
        <taxon>Bacteria division TA06</taxon>
    </lineage>
</organism>
<dbReference type="PANTHER" id="PTHR22960:SF0">
    <property type="entry name" value="MOLYBDENUM COFACTOR BIOSYNTHESIS PROTEIN 1"/>
    <property type="match status" value="1"/>
</dbReference>
<dbReference type="SUPFAM" id="SSF102114">
    <property type="entry name" value="Radical SAM enzymes"/>
    <property type="match status" value="1"/>
</dbReference>
<dbReference type="EMBL" id="SOIP01000126">
    <property type="protein sequence ID" value="TET82494.1"/>
    <property type="molecule type" value="Genomic_DNA"/>
</dbReference>
<dbReference type="InterPro" id="IPR013785">
    <property type="entry name" value="Aldolase_TIM"/>
</dbReference>
<keyword evidence="2" id="KW-0004">4Fe-4S</keyword>
<dbReference type="Proteomes" id="UP000315534">
    <property type="component" value="Unassembled WGS sequence"/>
</dbReference>
<dbReference type="InterPro" id="IPR007197">
    <property type="entry name" value="rSAM"/>
</dbReference>
<evidence type="ECO:0000313" key="9">
    <source>
        <dbReference type="EMBL" id="TET82494.1"/>
    </source>
</evidence>
<comment type="cofactor">
    <cofactor evidence="1">
        <name>[4Fe-4S] cluster</name>
        <dbReference type="ChEBI" id="CHEBI:49883"/>
    </cofactor>
</comment>
<dbReference type="GO" id="GO:0061799">
    <property type="term" value="F:cyclic pyranopterin monophosphate synthase activity"/>
    <property type="evidence" value="ECO:0007669"/>
    <property type="project" value="TreeGrafter"/>
</dbReference>
<dbReference type="CDD" id="cd01335">
    <property type="entry name" value="Radical_SAM"/>
    <property type="match status" value="1"/>
</dbReference>
<keyword evidence="5" id="KW-0408">Iron</keyword>
<reference evidence="9 10" key="1">
    <citation type="submission" date="2019-03" db="EMBL/GenBank/DDBJ databases">
        <title>Metabolic potential of uncultured bacteria and archaea associated with petroleum seepage in deep-sea sediments.</title>
        <authorList>
            <person name="Dong X."/>
            <person name="Hubert C."/>
        </authorList>
    </citation>
    <scope>NUCLEOTIDE SEQUENCE [LARGE SCALE GENOMIC DNA]</scope>
    <source>
        <strain evidence="9">E29_bin36</strain>
    </source>
</reference>
<dbReference type="PANTHER" id="PTHR22960">
    <property type="entry name" value="MOLYBDOPTERIN COFACTOR SYNTHESIS PROTEIN A"/>
    <property type="match status" value="1"/>
</dbReference>
<keyword evidence="6" id="KW-0411">Iron-sulfur</keyword>
<dbReference type="PROSITE" id="PS51918">
    <property type="entry name" value="RADICAL_SAM"/>
    <property type="match status" value="1"/>
</dbReference>
<feature type="non-terminal residue" evidence="9">
    <location>
        <position position="205"/>
    </location>
</feature>
<proteinExistence type="predicted"/>
<dbReference type="GO" id="GO:0006777">
    <property type="term" value="P:Mo-molybdopterin cofactor biosynthetic process"/>
    <property type="evidence" value="ECO:0007669"/>
    <property type="project" value="UniProtKB-KW"/>
</dbReference>
<evidence type="ECO:0000256" key="1">
    <source>
        <dbReference type="ARBA" id="ARBA00001966"/>
    </source>
</evidence>
<evidence type="ECO:0000256" key="6">
    <source>
        <dbReference type="ARBA" id="ARBA00023014"/>
    </source>
</evidence>
<feature type="domain" description="Radical SAM core" evidence="8">
    <location>
        <begin position="7"/>
        <end position="205"/>
    </location>
</feature>
<dbReference type="SMART" id="SM00729">
    <property type="entry name" value="Elp3"/>
    <property type="match status" value="1"/>
</dbReference>
<evidence type="ECO:0000313" key="10">
    <source>
        <dbReference type="Proteomes" id="UP000315534"/>
    </source>
</evidence>
<dbReference type="SFLD" id="SFLDG01067">
    <property type="entry name" value="SPASM/twitch_domain_containing"/>
    <property type="match status" value="1"/>
</dbReference>
<keyword evidence="4" id="KW-0479">Metal-binding</keyword>
<evidence type="ECO:0000256" key="4">
    <source>
        <dbReference type="ARBA" id="ARBA00022723"/>
    </source>
</evidence>
<keyword evidence="7" id="KW-0501">Molybdenum cofactor biosynthesis</keyword>
<dbReference type="InterPro" id="IPR000385">
    <property type="entry name" value="MoaA_NifB_PqqE_Fe-S-bd_CS"/>
</dbReference>
<dbReference type="AlphaFoldDB" id="A0A523XT72"/>
<keyword evidence="3" id="KW-0949">S-adenosyl-L-methionine</keyword>